<organism evidence="16 17">
    <name type="scientific">Novosphingobium resinovorum</name>
    <dbReference type="NCBI Taxonomy" id="158500"/>
    <lineage>
        <taxon>Bacteria</taxon>
        <taxon>Pseudomonadati</taxon>
        <taxon>Pseudomonadota</taxon>
        <taxon>Alphaproteobacteria</taxon>
        <taxon>Sphingomonadales</taxon>
        <taxon>Sphingomonadaceae</taxon>
        <taxon>Novosphingobium</taxon>
    </lineage>
</organism>
<dbReference type="InterPro" id="IPR002372">
    <property type="entry name" value="PQQ_rpt_dom"/>
</dbReference>
<keyword evidence="17" id="KW-1185">Reference proteome</keyword>
<keyword evidence="9 13" id="KW-1015">Disulfide bond</keyword>
<evidence type="ECO:0000256" key="12">
    <source>
        <dbReference type="PIRSR" id="PIRSR617512-3"/>
    </source>
</evidence>
<evidence type="ECO:0000313" key="17">
    <source>
        <dbReference type="Proteomes" id="UP000094626"/>
    </source>
</evidence>
<feature type="active site" description="Proton acceptor" evidence="10">
    <location>
        <position position="345"/>
    </location>
</feature>
<dbReference type="PROSITE" id="PS51257">
    <property type="entry name" value="PROKAR_LIPOPROTEIN"/>
    <property type="match status" value="1"/>
</dbReference>
<dbReference type="Gene3D" id="1.10.760.10">
    <property type="entry name" value="Cytochrome c-like domain"/>
    <property type="match status" value="1"/>
</dbReference>
<dbReference type="GO" id="GO:0020037">
    <property type="term" value="F:heme binding"/>
    <property type="evidence" value="ECO:0007669"/>
    <property type="project" value="InterPro"/>
</dbReference>
<keyword evidence="7" id="KW-0560">Oxidoreductase</keyword>
<reference evidence="17" key="1">
    <citation type="journal article" date="2017" name="J. Biotechnol.">
        <title>Complete genome sequence of Novosphingobium resinovorum SA1, a versatile xenobiotic-degrading bacterium capable of utilizing sulfanilic acid.</title>
        <authorList>
            <person name="Hegedus B."/>
            <person name="Kos P.B."/>
            <person name="Balint B."/>
            <person name="Maroti G."/>
            <person name="Gan H.M."/>
            <person name="Perei K."/>
            <person name="Rakhely G."/>
        </authorList>
    </citation>
    <scope>NUCLEOTIDE SEQUENCE [LARGE SCALE GENOMIC DNA]</scope>
    <source>
        <strain evidence="17">SA1</strain>
    </source>
</reference>
<feature type="binding site" description="axial binding residue" evidence="12">
    <location>
        <position position="695"/>
    </location>
    <ligand>
        <name>heme c</name>
        <dbReference type="ChEBI" id="CHEBI:61717"/>
    </ligand>
    <ligandPart>
        <name>Fe</name>
        <dbReference type="ChEBI" id="CHEBI:18248"/>
    </ligandPart>
</feature>
<evidence type="ECO:0000256" key="14">
    <source>
        <dbReference type="SAM" id="SignalP"/>
    </source>
</evidence>
<comment type="cofactor">
    <cofactor evidence="11">
        <name>heme c</name>
        <dbReference type="ChEBI" id="CHEBI:61717"/>
    </cofactor>
    <text evidence="11">Binds 1 heme c group per subunit.</text>
</comment>
<comment type="cofactor">
    <cofactor evidence="11">
        <name>pyrroloquinoline quinone</name>
        <dbReference type="ChEBI" id="CHEBI:58442"/>
    </cofactor>
    <text evidence="11">Binds 1 PQQ group per subunit.</text>
</comment>
<comment type="cofactor">
    <cofactor evidence="12">
        <name>Ca(2+)</name>
        <dbReference type="ChEBI" id="CHEBI:29108"/>
    </cofactor>
    <text evidence="12">Binds 1 Ca(2+) ion per subunit.</text>
</comment>
<feature type="domain" description="Cytochrome c" evidence="15">
    <location>
        <begin position="639"/>
        <end position="718"/>
    </location>
</feature>
<evidence type="ECO:0000256" key="3">
    <source>
        <dbReference type="ARBA" id="ARBA00022723"/>
    </source>
</evidence>
<feature type="binding site" evidence="11">
    <location>
        <position position="275"/>
    </location>
    <ligand>
        <name>pyrroloquinoline quinone</name>
        <dbReference type="ChEBI" id="CHEBI:58442"/>
    </ligand>
</feature>
<dbReference type="InterPro" id="IPR011047">
    <property type="entry name" value="Quinoprotein_ADH-like_sf"/>
</dbReference>
<evidence type="ECO:0000256" key="7">
    <source>
        <dbReference type="ARBA" id="ARBA00023002"/>
    </source>
</evidence>
<keyword evidence="6 11" id="KW-0634">PQQ</keyword>
<dbReference type="InterPro" id="IPR036909">
    <property type="entry name" value="Cyt_c-like_dom_sf"/>
</dbReference>
<feature type="binding site" evidence="11">
    <location>
        <position position="194"/>
    </location>
    <ligand>
        <name>pyrroloquinoline quinone</name>
        <dbReference type="ChEBI" id="CHEBI:58442"/>
    </ligand>
</feature>
<dbReference type="EMBL" id="CP017077">
    <property type="protein sequence ID" value="AOR80974.1"/>
    <property type="molecule type" value="Genomic_DNA"/>
</dbReference>
<evidence type="ECO:0000256" key="1">
    <source>
        <dbReference type="ARBA" id="ARBA00008156"/>
    </source>
</evidence>
<feature type="binding site" evidence="11">
    <location>
        <position position="98"/>
    </location>
    <ligand>
        <name>pyrroloquinoline quinone</name>
        <dbReference type="ChEBI" id="CHEBI:58442"/>
    </ligand>
</feature>
<dbReference type="PANTHER" id="PTHR32303">
    <property type="entry name" value="QUINOPROTEIN ALCOHOL DEHYDROGENASE (CYTOCHROME C)"/>
    <property type="match status" value="1"/>
</dbReference>
<feature type="binding site" evidence="12">
    <location>
        <position position="345"/>
    </location>
    <ligand>
        <name>Ca(2+)</name>
        <dbReference type="ChEBI" id="CHEBI:29108"/>
    </ligand>
</feature>
<evidence type="ECO:0000256" key="13">
    <source>
        <dbReference type="PIRSR" id="PIRSR617512-4"/>
    </source>
</evidence>
<feature type="binding site" evidence="11">
    <location>
        <begin position="210"/>
        <end position="211"/>
    </location>
    <ligand>
        <name>pyrroloquinoline quinone</name>
        <dbReference type="ChEBI" id="CHEBI:58442"/>
    </ligand>
</feature>
<dbReference type="Proteomes" id="UP000094626">
    <property type="component" value="Plasmid pSA2"/>
</dbReference>
<feature type="binding site" description="covalent" evidence="11">
    <location>
        <position position="655"/>
    </location>
    <ligand>
        <name>heme c</name>
        <dbReference type="ChEBI" id="CHEBI:61717"/>
    </ligand>
</feature>
<feature type="binding site" evidence="12">
    <location>
        <position position="212"/>
    </location>
    <ligand>
        <name>Ca(2+)</name>
        <dbReference type="ChEBI" id="CHEBI:29108"/>
    </ligand>
</feature>
<dbReference type="GO" id="GO:0005509">
    <property type="term" value="F:calcium ion binding"/>
    <property type="evidence" value="ECO:0007669"/>
    <property type="project" value="InterPro"/>
</dbReference>
<feature type="disulfide bond" evidence="13">
    <location>
        <begin position="144"/>
        <end position="145"/>
    </location>
</feature>
<dbReference type="AlphaFoldDB" id="A0A1D8AFS8"/>
<dbReference type="Pfam" id="PF13442">
    <property type="entry name" value="Cytochrome_CBB3"/>
    <property type="match status" value="1"/>
</dbReference>
<dbReference type="Gene3D" id="2.140.10.10">
    <property type="entry name" value="Quinoprotein alcohol dehydrogenase-like superfamily"/>
    <property type="match status" value="1"/>
</dbReference>
<dbReference type="GO" id="GO:0009055">
    <property type="term" value="F:electron transfer activity"/>
    <property type="evidence" value="ECO:0007669"/>
    <property type="project" value="InterPro"/>
</dbReference>
<keyword evidence="8 12" id="KW-0408">Iron</keyword>
<dbReference type="SUPFAM" id="SSF50998">
    <property type="entry name" value="Quinoprotein alcohol dehydrogenase-like"/>
    <property type="match status" value="1"/>
</dbReference>
<dbReference type="InterPro" id="IPR017512">
    <property type="entry name" value="PQQ_MeOH/EtOH_DH"/>
</dbReference>
<dbReference type="SUPFAM" id="SSF46626">
    <property type="entry name" value="Cytochrome c"/>
    <property type="match status" value="1"/>
</dbReference>
<protein>
    <submittedName>
        <fullName evidence="16">Alcohol dehydrogenase</fullName>
    </submittedName>
</protein>
<dbReference type="InterPro" id="IPR009056">
    <property type="entry name" value="Cyt_c-like_dom"/>
</dbReference>
<gene>
    <name evidence="16" type="ORF">BES08_27330</name>
</gene>
<feature type="signal peptide" evidence="14">
    <location>
        <begin position="1"/>
        <end position="23"/>
    </location>
</feature>
<dbReference type="SMART" id="SM00564">
    <property type="entry name" value="PQQ"/>
    <property type="match status" value="4"/>
</dbReference>
<name>A0A1D8AFS8_9SPHN</name>
<feature type="binding site" evidence="11">
    <location>
        <position position="372"/>
    </location>
    <ligand>
        <name>pyrroloquinoline quinone</name>
        <dbReference type="ChEBI" id="CHEBI:58442"/>
    </ligand>
</feature>
<evidence type="ECO:0000256" key="5">
    <source>
        <dbReference type="ARBA" id="ARBA00022837"/>
    </source>
</evidence>
<dbReference type="NCBIfam" id="TIGR03075">
    <property type="entry name" value="PQQ_enz_alc_DH"/>
    <property type="match status" value="1"/>
</dbReference>
<feature type="binding site" description="covalent" evidence="11">
    <location>
        <position position="652"/>
    </location>
    <ligand>
        <name>heme c</name>
        <dbReference type="ChEBI" id="CHEBI:61717"/>
    </ligand>
</feature>
<evidence type="ECO:0000256" key="4">
    <source>
        <dbReference type="ARBA" id="ARBA00022729"/>
    </source>
</evidence>
<keyword evidence="16" id="KW-0614">Plasmid</keyword>
<evidence type="ECO:0000256" key="10">
    <source>
        <dbReference type="PIRSR" id="PIRSR617512-1"/>
    </source>
</evidence>
<feature type="chain" id="PRO_5009104947" evidence="14">
    <location>
        <begin position="24"/>
        <end position="727"/>
    </location>
</feature>
<feature type="binding site" description="axial binding residue" evidence="12">
    <location>
        <position position="656"/>
    </location>
    <ligand>
        <name>heme c</name>
        <dbReference type="ChEBI" id="CHEBI:61717"/>
    </ligand>
    <ligandPart>
        <name>Fe</name>
        <dbReference type="ChEBI" id="CHEBI:18248"/>
    </ligandPart>
</feature>
<accession>A0A1D8AFS8</accession>
<dbReference type="KEGG" id="nre:BES08_27330"/>
<dbReference type="CDD" id="cd10279">
    <property type="entry name" value="PQQ_ADH_II"/>
    <property type="match status" value="1"/>
</dbReference>
<keyword evidence="5 12" id="KW-0106">Calcium</keyword>
<evidence type="ECO:0000259" key="15">
    <source>
        <dbReference type="PROSITE" id="PS51007"/>
    </source>
</evidence>
<comment type="similarity">
    <text evidence="1">Belongs to the bacterial PQQ dehydrogenase family.</text>
</comment>
<geneLocation type="plasmid" evidence="16 17">
    <name>pSA2</name>
</geneLocation>
<dbReference type="PROSITE" id="PS51007">
    <property type="entry name" value="CYTC"/>
    <property type="match status" value="1"/>
</dbReference>
<proteinExistence type="inferred from homology"/>
<keyword evidence="4 14" id="KW-0732">Signal</keyword>
<sequence length="727" mass="78619">MRGPMISRTLLQSACVLALLASAGCGKAPGSGDANDAPLDTTFGERIVAAAKEPGNWLTTGLNYQETRFSPLDSINQSNIGELKLAWSYDLDTNRGQESTPIVVDGVIYTSSAWSKVQAFDGVTGKLLWQFDPKVPGDAAVNACCDVVNRGVAYWDGKVFVGTIDGRLIAINAKTGQQVWSTMTIDPNKPYSITGAPRIVKGLVMIGNGGAEFGVRGYVSAYRADTGTMAWRFYTVPGDPEHPDNAASDAILDKLAKKTWDKDHWKISNGNGGGTVWDSMAYDPDLDLLYVGVGNGSYWPQKYRSPNPYPGGNNDNLFVASILALRPETGEYVWHYQATPGDQWDYTSTQHMILADLKIDGKVRKVLMQAPKNGFFYVLDRQNGKLISAEPYSKVTWADGVDLKTGRPRTRREANYSLTGKPWSSVPGPQGAHGWPPMSFNPQTGLVYLPTQEIGFTYELAKNFKPLPRGYNIGSDVSVNKLPVEPVKLEKARETVKGFLTAWDPVKGKAAWRVPMPNGANGGVLSTAGGLVFQGGSTGYFNAYDVKDGRKLWSFDAQSGIVAAPISWAKDGTQYVTIMVGWGTTEGLGVGPINWGKTGPRRNISRVLTFALDGKAALPAMKAGADNTLSPPPQFADAATIEEGRQIYHRSCYGCHGYGAMSGGVLPDLRYSGTLGNQEAWDSVVLQGLLKDQGMVSFAPNYTPAEVNAIRAYVIDQAHKSVEFGSK</sequence>
<dbReference type="Pfam" id="PF01011">
    <property type="entry name" value="PQQ"/>
    <property type="match status" value="2"/>
</dbReference>
<evidence type="ECO:0000256" key="11">
    <source>
        <dbReference type="PIRSR" id="PIRSR617512-2"/>
    </source>
</evidence>
<evidence type="ECO:0000256" key="2">
    <source>
        <dbReference type="ARBA" id="ARBA00022617"/>
    </source>
</evidence>
<dbReference type="InterPro" id="IPR018391">
    <property type="entry name" value="PQQ_b-propeller_rpt"/>
</dbReference>
<evidence type="ECO:0000313" key="16">
    <source>
        <dbReference type="EMBL" id="AOR80974.1"/>
    </source>
</evidence>
<dbReference type="GO" id="GO:0016614">
    <property type="term" value="F:oxidoreductase activity, acting on CH-OH group of donors"/>
    <property type="evidence" value="ECO:0007669"/>
    <property type="project" value="InterPro"/>
</dbReference>
<feature type="binding site" evidence="11">
    <location>
        <position position="150"/>
    </location>
    <ligand>
        <name>pyrroloquinoline quinone</name>
        <dbReference type="ChEBI" id="CHEBI:58442"/>
    </ligand>
</feature>
<evidence type="ECO:0000256" key="6">
    <source>
        <dbReference type="ARBA" id="ARBA00022891"/>
    </source>
</evidence>
<keyword evidence="3 12" id="KW-0479">Metal-binding</keyword>
<evidence type="ECO:0000256" key="8">
    <source>
        <dbReference type="ARBA" id="ARBA00023004"/>
    </source>
</evidence>
<keyword evidence="2 11" id="KW-0349">Heme</keyword>
<feature type="binding site" evidence="12">
    <location>
        <position position="295"/>
    </location>
    <ligand>
        <name>Ca(2+)</name>
        <dbReference type="ChEBI" id="CHEBI:29108"/>
    </ligand>
</feature>
<dbReference type="GO" id="GO:0016020">
    <property type="term" value="C:membrane"/>
    <property type="evidence" value="ECO:0007669"/>
    <property type="project" value="InterPro"/>
</dbReference>
<evidence type="ECO:0000256" key="9">
    <source>
        <dbReference type="ARBA" id="ARBA00023157"/>
    </source>
</evidence>